<evidence type="ECO:0000313" key="2">
    <source>
        <dbReference type="Proteomes" id="UP001152795"/>
    </source>
</evidence>
<dbReference type="OrthoDB" id="5985809at2759"/>
<name>A0A6S7JDQ8_PARCT</name>
<organism evidence="1 2">
    <name type="scientific">Paramuricea clavata</name>
    <name type="common">Red gorgonian</name>
    <name type="synonym">Violescent sea-whip</name>
    <dbReference type="NCBI Taxonomy" id="317549"/>
    <lineage>
        <taxon>Eukaryota</taxon>
        <taxon>Metazoa</taxon>
        <taxon>Cnidaria</taxon>
        <taxon>Anthozoa</taxon>
        <taxon>Octocorallia</taxon>
        <taxon>Malacalcyonacea</taxon>
        <taxon>Plexauridae</taxon>
        <taxon>Paramuricea</taxon>
    </lineage>
</organism>
<comment type="caution">
    <text evidence="1">The sequence shown here is derived from an EMBL/GenBank/DDBJ whole genome shotgun (WGS) entry which is preliminary data.</text>
</comment>
<evidence type="ECO:0000313" key="1">
    <source>
        <dbReference type="EMBL" id="CAB4028461.1"/>
    </source>
</evidence>
<gene>
    <name evidence="1" type="ORF">PACLA_8A007064</name>
</gene>
<dbReference type="AlphaFoldDB" id="A0A6S7JDQ8"/>
<protein>
    <submittedName>
        <fullName evidence="1">Uncharacterized protein</fullName>
    </submittedName>
</protein>
<reference evidence="1" key="1">
    <citation type="submission" date="2020-04" db="EMBL/GenBank/DDBJ databases">
        <authorList>
            <person name="Alioto T."/>
            <person name="Alioto T."/>
            <person name="Gomez Garrido J."/>
        </authorList>
    </citation>
    <scope>NUCLEOTIDE SEQUENCE</scope>
    <source>
        <strain evidence="1">A484AB</strain>
    </source>
</reference>
<proteinExistence type="predicted"/>
<dbReference type="EMBL" id="CACRXK020015500">
    <property type="protein sequence ID" value="CAB4028461.1"/>
    <property type="molecule type" value="Genomic_DNA"/>
</dbReference>
<sequence>MATNSFPVPAAMAMKGDLPQNWAFFRAQYENYEIATSLDKKDEAVRIATLMSVMGRECFRIYQHIDMSGEDRKDIAKVLDALQKHFEPTRNVIYERFKFNTCVQEQGETIDQYITKLKQMAATYCKFEQLENELIRDRLVLGAKDSSAKARMLREPNLDIQKAIDMCRNSEIANAQWKTMNNELDGVAAVNYTSNEKKSGGSKKKEGLNKNNGRTKEYFKESCKYCGGKHKRDKKQCPAYGETCNNCKKKHHFARVCKQKVKKDVHAIMEEQSSDESL</sequence>
<dbReference type="PANTHER" id="PTHR33198">
    <property type="entry name" value="ANK_REP_REGION DOMAIN-CONTAINING PROTEIN-RELATED"/>
    <property type="match status" value="1"/>
</dbReference>
<dbReference type="Proteomes" id="UP001152795">
    <property type="component" value="Unassembled WGS sequence"/>
</dbReference>
<keyword evidence="2" id="KW-1185">Reference proteome</keyword>
<accession>A0A6S7JDQ8</accession>
<dbReference type="PANTHER" id="PTHR33198:SF19">
    <property type="entry name" value="CCHC-TYPE DOMAIN-CONTAINING PROTEIN"/>
    <property type="match status" value="1"/>
</dbReference>